<dbReference type="Pfam" id="PF05635">
    <property type="entry name" value="23S_rRNA_IVP"/>
    <property type="match status" value="1"/>
</dbReference>
<dbReference type="SUPFAM" id="SSF158446">
    <property type="entry name" value="IVS-encoded protein-like"/>
    <property type="match status" value="1"/>
</dbReference>
<dbReference type="NCBIfam" id="TIGR02436">
    <property type="entry name" value="four helix bundle protein"/>
    <property type="match status" value="1"/>
</dbReference>
<comment type="caution">
    <text evidence="1">The sequence shown here is derived from an EMBL/GenBank/DDBJ whole genome shotgun (WGS) entry which is preliminary data.</text>
</comment>
<dbReference type="InterPro" id="IPR012657">
    <property type="entry name" value="23S_rRNA-intervening_sequence"/>
</dbReference>
<sequence>MDFKKLLAYQKAFDLAMDIFEISKNFPKEETYALTDQIRRSSRSVNANLAEAYRKRVYPKHYNSKLSDADAENSETNTWLDFALACNYISKEQHIDLSNEGIEVGKLINYMINNPGKFGVNPE</sequence>
<dbReference type="OrthoDB" id="9811959at2"/>
<dbReference type="AlphaFoldDB" id="A0A5D0QU09"/>
<accession>A0A5D0QU09</accession>
<evidence type="ECO:0000313" key="2">
    <source>
        <dbReference type="Proteomes" id="UP000324358"/>
    </source>
</evidence>
<keyword evidence="2" id="KW-1185">Reference proteome</keyword>
<dbReference type="EMBL" id="VSKL01000005">
    <property type="protein sequence ID" value="TYB71918.1"/>
    <property type="molecule type" value="Genomic_DNA"/>
</dbReference>
<dbReference type="Gene3D" id="1.20.1440.60">
    <property type="entry name" value="23S rRNA-intervening sequence"/>
    <property type="match status" value="1"/>
</dbReference>
<dbReference type="InterPro" id="IPR036583">
    <property type="entry name" value="23S_rRNA_IVS_sf"/>
</dbReference>
<name>A0A5D0QU09_9FLAO</name>
<dbReference type="CDD" id="cd16377">
    <property type="entry name" value="23S_rRNA_IVP_like"/>
    <property type="match status" value="1"/>
</dbReference>
<dbReference type="Proteomes" id="UP000324358">
    <property type="component" value="Unassembled WGS sequence"/>
</dbReference>
<protein>
    <submittedName>
        <fullName evidence="1">Four helix bundle protein</fullName>
    </submittedName>
</protein>
<dbReference type="PANTHER" id="PTHR38471">
    <property type="entry name" value="FOUR HELIX BUNDLE PROTEIN"/>
    <property type="match status" value="1"/>
</dbReference>
<dbReference type="PANTHER" id="PTHR38471:SF2">
    <property type="entry name" value="FOUR HELIX BUNDLE PROTEIN"/>
    <property type="match status" value="1"/>
</dbReference>
<evidence type="ECO:0000313" key="1">
    <source>
        <dbReference type="EMBL" id="TYB71918.1"/>
    </source>
</evidence>
<organism evidence="1 2">
    <name type="scientific">Bizionia algoritergicola</name>
    <dbReference type="NCBI Taxonomy" id="291187"/>
    <lineage>
        <taxon>Bacteria</taxon>
        <taxon>Pseudomonadati</taxon>
        <taxon>Bacteroidota</taxon>
        <taxon>Flavobacteriia</taxon>
        <taxon>Flavobacteriales</taxon>
        <taxon>Flavobacteriaceae</taxon>
        <taxon>Bizionia</taxon>
    </lineage>
</organism>
<dbReference type="RefSeq" id="WP_066253442.1">
    <property type="nucleotide sequence ID" value="NZ_VSKL01000005.1"/>
</dbReference>
<reference evidence="1 2" key="1">
    <citation type="submission" date="2019-08" db="EMBL/GenBank/DDBJ databases">
        <title>Genomes of Antarctic Bizionia species.</title>
        <authorList>
            <person name="Bowman J.P."/>
        </authorList>
    </citation>
    <scope>NUCLEOTIDE SEQUENCE [LARGE SCALE GENOMIC DNA]</scope>
    <source>
        <strain evidence="1 2">APA-1</strain>
    </source>
</reference>
<gene>
    <name evidence="1" type="ORF">ES675_12165</name>
</gene>
<proteinExistence type="predicted"/>